<feature type="non-terminal residue" evidence="9">
    <location>
        <position position="1"/>
    </location>
</feature>
<feature type="transmembrane region" description="Helical" evidence="7">
    <location>
        <begin position="301"/>
        <end position="320"/>
    </location>
</feature>
<evidence type="ECO:0000259" key="8">
    <source>
        <dbReference type="Pfam" id="PF01490"/>
    </source>
</evidence>
<keyword evidence="4 7" id="KW-1133">Transmembrane helix</keyword>
<feature type="transmembrane region" description="Helical" evidence="7">
    <location>
        <begin position="192"/>
        <end position="215"/>
    </location>
</feature>
<dbReference type="PANTHER" id="PTHR22950">
    <property type="entry name" value="AMINO ACID TRANSPORTER"/>
    <property type="match status" value="1"/>
</dbReference>
<comment type="subcellular location">
    <subcellularLocation>
        <location evidence="1">Membrane</location>
        <topology evidence="1">Multi-pass membrane protein</topology>
    </subcellularLocation>
</comment>
<evidence type="ECO:0000256" key="5">
    <source>
        <dbReference type="ARBA" id="ARBA00023136"/>
    </source>
</evidence>
<evidence type="ECO:0000256" key="6">
    <source>
        <dbReference type="SAM" id="MobiDB-lite"/>
    </source>
</evidence>
<dbReference type="GO" id="GO:0005774">
    <property type="term" value="C:vacuolar membrane"/>
    <property type="evidence" value="ECO:0007669"/>
    <property type="project" value="TreeGrafter"/>
</dbReference>
<dbReference type="Pfam" id="PF01490">
    <property type="entry name" value="Aa_trans"/>
    <property type="match status" value="1"/>
</dbReference>
<dbReference type="EMBL" id="ML003111">
    <property type="protein sequence ID" value="RKP34679.1"/>
    <property type="molecule type" value="Genomic_DNA"/>
</dbReference>
<keyword evidence="3 7" id="KW-0812">Transmembrane</keyword>
<dbReference type="Proteomes" id="UP000268162">
    <property type="component" value="Unassembled WGS sequence"/>
</dbReference>
<evidence type="ECO:0000313" key="9">
    <source>
        <dbReference type="EMBL" id="RKP34679.1"/>
    </source>
</evidence>
<feature type="transmembrane region" description="Helical" evidence="7">
    <location>
        <begin position="375"/>
        <end position="398"/>
    </location>
</feature>
<feature type="transmembrane region" description="Helical" evidence="7">
    <location>
        <begin position="277"/>
        <end position="294"/>
    </location>
</feature>
<feature type="transmembrane region" description="Helical" evidence="7">
    <location>
        <begin position="519"/>
        <end position="538"/>
    </location>
</feature>
<evidence type="ECO:0000256" key="2">
    <source>
        <dbReference type="ARBA" id="ARBA00008066"/>
    </source>
</evidence>
<evidence type="ECO:0000256" key="1">
    <source>
        <dbReference type="ARBA" id="ARBA00004141"/>
    </source>
</evidence>
<gene>
    <name evidence="9" type="ORF">BJ085DRAFT_6589</name>
</gene>
<dbReference type="Gene3D" id="1.20.1740.10">
    <property type="entry name" value="Amino acid/polyamine transporter I"/>
    <property type="match status" value="1"/>
</dbReference>
<comment type="similarity">
    <text evidence="2">Belongs to the amino acid/polyamine transporter 2 family.</text>
</comment>
<feature type="transmembrane region" description="Helical" evidence="7">
    <location>
        <begin position="340"/>
        <end position="363"/>
    </location>
</feature>
<feature type="region of interest" description="Disordered" evidence="6">
    <location>
        <begin position="102"/>
        <end position="152"/>
    </location>
</feature>
<evidence type="ECO:0000313" key="10">
    <source>
        <dbReference type="Proteomes" id="UP000268162"/>
    </source>
</evidence>
<reference evidence="10" key="1">
    <citation type="journal article" date="2018" name="Nat. Microbiol.">
        <title>Leveraging single-cell genomics to expand the fungal tree of life.</title>
        <authorList>
            <person name="Ahrendt S.R."/>
            <person name="Quandt C.A."/>
            <person name="Ciobanu D."/>
            <person name="Clum A."/>
            <person name="Salamov A."/>
            <person name="Andreopoulos B."/>
            <person name="Cheng J.F."/>
            <person name="Woyke T."/>
            <person name="Pelin A."/>
            <person name="Henrissat B."/>
            <person name="Reynolds N.K."/>
            <person name="Benny G.L."/>
            <person name="Smith M.E."/>
            <person name="James T.Y."/>
            <person name="Grigoriev I.V."/>
        </authorList>
    </citation>
    <scope>NUCLEOTIDE SEQUENCE [LARGE SCALE GENOMIC DNA]</scope>
    <source>
        <strain evidence="10">RSA 468</strain>
    </source>
</reference>
<evidence type="ECO:0000256" key="7">
    <source>
        <dbReference type="SAM" id="Phobius"/>
    </source>
</evidence>
<feature type="transmembrane region" description="Helical" evidence="7">
    <location>
        <begin position="464"/>
        <end position="481"/>
    </location>
</feature>
<dbReference type="GO" id="GO:0015179">
    <property type="term" value="F:L-amino acid transmembrane transporter activity"/>
    <property type="evidence" value="ECO:0007669"/>
    <property type="project" value="TreeGrafter"/>
</dbReference>
<dbReference type="STRING" id="215637.A0A4V1J485"/>
<protein>
    <submittedName>
        <fullName evidence="9">Transmembrane amino acid transporter protein-domain-containing protein</fullName>
    </submittedName>
</protein>
<evidence type="ECO:0000256" key="3">
    <source>
        <dbReference type="ARBA" id="ARBA00022692"/>
    </source>
</evidence>
<sequence>LLGGDTTRHIYKWSEDQEQAARRRRSQSVADLTQMANHQQLPPNATAAATAQQMKQPGGFRRHFVAQKAVQEGQPPPNFLTSNFIDFIALYGHFAGDDFPSDIDDDDYEDPLDDSEHQLTRPLRRSLLATPNERTPLRRSGGAPTDRTGPAPRVVAAATASPRKAFFLLMKSFVGTGVLFLPRSFYNGGITFSALLLALVAYLALYAMLLLVECYAKIPGSFGDIGMALYGPKARYAVLFSIVFSQIGFCCAYTIFVARNLQELFQNMTDCRVNLSMTFWVYIQLAVYIPLAMVRKIKNFSLAAVVADVFIMFGLGYLYYFDIKTLATTGAAAVRHFNSANFSLFIGTAVFSFEGIGLVLPIVSSMKEPQKFPRVLTLSMIVSAFIFVSDGALSYLALGDKVATVVLLNLPADSPVVHSVQFLYSLAIIFSVPLQMFPAIRILEAGLFVRSGKGNPWVKWQKNGFRVLLALFIALISLVGADKLDRFVALIGSFACIPLSFIYPSLFHLKAVARTRWRRITDILIAVFGAIIMVYVTYTTLESWVLDEPEPPSSRC</sequence>
<keyword evidence="10" id="KW-1185">Reference proteome</keyword>
<organism evidence="9 10">
    <name type="scientific">Dimargaris cristalligena</name>
    <dbReference type="NCBI Taxonomy" id="215637"/>
    <lineage>
        <taxon>Eukaryota</taxon>
        <taxon>Fungi</taxon>
        <taxon>Fungi incertae sedis</taxon>
        <taxon>Zoopagomycota</taxon>
        <taxon>Kickxellomycotina</taxon>
        <taxon>Dimargaritomycetes</taxon>
        <taxon>Dimargaritales</taxon>
        <taxon>Dimargaritaceae</taxon>
        <taxon>Dimargaris</taxon>
    </lineage>
</organism>
<accession>A0A4V1J485</accession>
<feature type="domain" description="Amino acid transporter transmembrane" evidence="8">
    <location>
        <begin position="159"/>
        <end position="540"/>
    </location>
</feature>
<dbReference type="AlphaFoldDB" id="A0A4V1J485"/>
<name>A0A4V1J485_9FUNG</name>
<dbReference type="PANTHER" id="PTHR22950:SF666">
    <property type="entry name" value="VACUOLAR AMINO ACID TRANSPORTER 4"/>
    <property type="match status" value="1"/>
</dbReference>
<feature type="transmembrane region" description="Helical" evidence="7">
    <location>
        <begin position="236"/>
        <end position="257"/>
    </location>
</feature>
<feature type="non-terminal residue" evidence="9">
    <location>
        <position position="556"/>
    </location>
</feature>
<feature type="transmembrane region" description="Helical" evidence="7">
    <location>
        <begin position="487"/>
        <end position="507"/>
    </location>
</feature>
<feature type="compositionally biased region" description="Acidic residues" evidence="6">
    <location>
        <begin position="102"/>
        <end position="113"/>
    </location>
</feature>
<proteinExistence type="inferred from homology"/>
<feature type="transmembrane region" description="Helical" evidence="7">
    <location>
        <begin position="422"/>
        <end position="443"/>
    </location>
</feature>
<keyword evidence="5 7" id="KW-0472">Membrane</keyword>
<evidence type="ECO:0000256" key="4">
    <source>
        <dbReference type="ARBA" id="ARBA00022989"/>
    </source>
</evidence>
<dbReference type="InterPro" id="IPR013057">
    <property type="entry name" value="AA_transpt_TM"/>
</dbReference>